<feature type="domain" description="SET" evidence="1">
    <location>
        <begin position="196"/>
        <end position="349"/>
    </location>
</feature>
<dbReference type="STRING" id="933852.A0A0C2W0V2"/>
<evidence type="ECO:0000313" key="3">
    <source>
        <dbReference type="Proteomes" id="UP000054097"/>
    </source>
</evidence>
<dbReference type="InterPro" id="IPR046341">
    <property type="entry name" value="SET_dom_sf"/>
</dbReference>
<dbReference type="AlphaFoldDB" id="A0A0C2W0V2"/>
<keyword evidence="3" id="KW-1185">Reference proteome</keyword>
<dbReference type="Pfam" id="PF00856">
    <property type="entry name" value="SET"/>
    <property type="match status" value="1"/>
</dbReference>
<evidence type="ECO:0000259" key="1">
    <source>
        <dbReference type="PROSITE" id="PS50280"/>
    </source>
</evidence>
<dbReference type="SUPFAM" id="SSF82199">
    <property type="entry name" value="SET domain"/>
    <property type="match status" value="1"/>
</dbReference>
<dbReference type="OrthoDB" id="265717at2759"/>
<dbReference type="HOGENOM" id="CLU_572614_0_0_1"/>
<dbReference type="EMBL" id="KN824473">
    <property type="protein sequence ID" value="KIM20118.1"/>
    <property type="molecule type" value="Genomic_DNA"/>
</dbReference>
<proteinExistence type="predicted"/>
<dbReference type="PANTHER" id="PTHR47332">
    <property type="entry name" value="SET DOMAIN-CONTAINING PROTEIN 5"/>
    <property type="match status" value="1"/>
</dbReference>
<sequence>MLFVERPWILVSQCWALDPTMRPMASKLLDWEPSLSYLTIVPLRQILHYVFSTDQTSSAAKYHPPMYERHQQLAQLSLVSTTWYTQTRSFMSQVQRPILSSSPLLAISQVAPALATSYSLEMVNMVNKATPNPWMISPASTEAPKASEEDFKFKHNPQGERYLIHKPSSISSVSVVDYAPESRKSTFNFSVIETTSCIEKRNSQLANGNILHVRIMAGRGYVTTEQIPRGALILTKTPWFSLLPMNFHIPLRYTQAAEWDSLQPVASGAIFAHGSDYEKFKINALPCGVYRIPGSAITERVLGCFLLASRFNSSCRPNVHAYWNETNGCMEFRAVRDISDFEELLISYNPDMLLLEAKERQLRTLEEFGFRCHCDVCANPDPYSDSRRRHLKKIVADPGDEIDLLTDAIAMLAEEGLYHYGDTLLFDLFRARLRAKDENAVHSLRNALEWARCMVGEEHPQILQITRTLIDHPPGSQ</sequence>
<accession>A0A0C2W0V2</accession>
<organism evidence="2 3">
    <name type="scientific">Serendipita vermifera MAFF 305830</name>
    <dbReference type="NCBI Taxonomy" id="933852"/>
    <lineage>
        <taxon>Eukaryota</taxon>
        <taxon>Fungi</taxon>
        <taxon>Dikarya</taxon>
        <taxon>Basidiomycota</taxon>
        <taxon>Agaricomycotina</taxon>
        <taxon>Agaricomycetes</taxon>
        <taxon>Sebacinales</taxon>
        <taxon>Serendipitaceae</taxon>
        <taxon>Serendipita</taxon>
    </lineage>
</organism>
<dbReference type="PANTHER" id="PTHR47332:SF2">
    <property type="entry name" value="SET-6"/>
    <property type="match status" value="1"/>
</dbReference>
<dbReference type="InterPro" id="IPR001214">
    <property type="entry name" value="SET_dom"/>
</dbReference>
<evidence type="ECO:0000313" key="2">
    <source>
        <dbReference type="EMBL" id="KIM20118.1"/>
    </source>
</evidence>
<dbReference type="PROSITE" id="PS50280">
    <property type="entry name" value="SET"/>
    <property type="match status" value="1"/>
</dbReference>
<reference evidence="2 3" key="1">
    <citation type="submission" date="2014-04" db="EMBL/GenBank/DDBJ databases">
        <authorList>
            <consortium name="DOE Joint Genome Institute"/>
            <person name="Kuo A."/>
            <person name="Zuccaro A."/>
            <person name="Kohler A."/>
            <person name="Nagy L.G."/>
            <person name="Floudas D."/>
            <person name="Copeland A."/>
            <person name="Barry K.W."/>
            <person name="Cichocki N."/>
            <person name="Veneault-Fourrey C."/>
            <person name="LaButti K."/>
            <person name="Lindquist E.A."/>
            <person name="Lipzen A."/>
            <person name="Lundell T."/>
            <person name="Morin E."/>
            <person name="Murat C."/>
            <person name="Sun H."/>
            <person name="Tunlid A."/>
            <person name="Henrissat B."/>
            <person name="Grigoriev I.V."/>
            <person name="Hibbett D.S."/>
            <person name="Martin F."/>
            <person name="Nordberg H.P."/>
            <person name="Cantor M.N."/>
            <person name="Hua S.X."/>
        </authorList>
    </citation>
    <scope>NUCLEOTIDE SEQUENCE [LARGE SCALE GENOMIC DNA]</scope>
    <source>
        <strain evidence="2 3">MAFF 305830</strain>
    </source>
</reference>
<gene>
    <name evidence="2" type="ORF">M408DRAFT_13160</name>
</gene>
<dbReference type="Proteomes" id="UP000054097">
    <property type="component" value="Unassembled WGS sequence"/>
</dbReference>
<dbReference type="CDD" id="cd20071">
    <property type="entry name" value="SET_SMYD"/>
    <property type="match status" value="1"/>
</dbReference>
<reference evidence="3" key="2">
    <citation type="submission" date="2015-01" db="EMBL/GenBank/DDBJ databases">
        <title>Evolutionary Origins and Diversification of the Mycorrhizal Mutualists.</title>
        <authorList>
            <consortium name="DOE Joint Genome Institute"/>
            <consortium name="Mycorrhizal Genomics Consortium"/>
            <person name="Kohler A."/>
            <person name="Kuo A."/>
            <person name="Nagy L.G."/>
            <person name="Floudas D."/>
            <person name="Copeland A."/>
            <person name="Barry K.W."/>
            <person name="Cichocki N."/>
            <person name="Veneault-Fourrey C."/>
            <person name="LaButti K."/>
            <person name="Lindquist E.A."/>
            <person name="Lipzen A."/>
            <person name="Lundell T."/>
            <person name="Morin E."/>
            <person name="Murat C."/>
            <person name="Riley R."/>
            <person name="Ohm R."/>
            <person name="Sun H."/>
            <person name="Tunlid A."/>
            <person name="Henrissat B."/>
            <person name="Grigoriev I.V."/>
            <person name="Hibbett D.S."/>
            <person name="Martin F."/>
        </authorList>
    </citation>
    <scope>NUCLEOTIDE SEQUENCE [LARGE SCALE GENOMIC DNA]</scope>
    <source>
        <strain evidence="3">MAFF 305830</strain>
    </source>
</reference>
<protein>
    <recommendedName>
        <fullName evidence="1">SET domain-containing protein</fullName>
    </recommendedName>
</protein>
<name>A0A0C2W0V2_SERVB</name>
<dbReference type="InterPro" id="IPR053185">
    <property type="entry name" value="SET_domain_protein"/>
</dbReference>
<dbReference type="Gene3D" id="2.170.270.10">
    <property type="entry name" value="SET domain"/>
    <property type="match status" value="1"/>
</dbReference>